<dbReference type="InterPro" id="IPR011993">
    <property type="entry name" value="PH-like_dom_sf"/>
</dbReference>
<keyword evidence="3" id="KW-1185">Reference proteome</keyword>
<dbReference type="Proteomes" id="UP001174909">
    <property type="component" value="Unassembled WGS sequence"/>
</dbReference>
<reference evidence="2" key="1">
    <citation type="submission" date="2023-03" db="EMBL/GenBank/DDBJ databases">
        <authorList>
            <person name="Steffen K."/>
            <person name="Cardenas P."/>
        </authorList>
    </citation>
    <scope>NUCLEOTIDE SEQUENCE</scope>
</reference>
<dbReference type="PANTHER" id="PTHR45924">
    <property type="entry name" value="FI17866P1"/>
    <property type="match status" value="1"/>
</dbReference>
<name>A0AA35S9G9_GEOBA</name>
<evidence type="ECO:0000313" key="2">
    <source>
        <dbReference type="EMBL" id="CAI8025354.1"/>
    </source>
</evidence>
<dbReference type="SMART" id="SM00233">
    <property type="entry name" value="PH"/>
    <property type="match status" value="1"/>
</dbReference>
<dbReference type="Gene3D" id="2.30.29.30">
    <property type="entry name" value="Pleckstrin-homology domain (PH domain)/Phosphotyrosine-binding domain (PTB)"/>
    <property type="match status" value="1"/>
</dbReference>
<evidence type="ECO:0000259" key="1">
    <source>
        <dbReference type="PROSITE" id="PS50003"/>
    </source>
</evidence>
<proteinExistence type="predicted"/>
<dbReference type="PANTHER" id="PTHR45924:SF2">
    <property type="entry name" value="FI17866P1"/>
    <property type="match status" value="1"/>
</dbReference>
<protein>
    <submittedName>
        <fullName evidence="2">Pleckstrin homology domain-containing family G member 1</fullName>
    </submittedName>
</protein>
<dbReference type="Pfam" id="PF22697">
    <property type="entry name" value="SOS1_NGEF_PH"/>
    <property type="match status" value="1"/>
</dbReference>
<accession>A0AA35S9G9</accession>
<feature type="non-terminal residue" evidence="2">
    <location>
        <position position="238"/>
    </location>
</feature>
<dbReference type="SUPFAM" id="SSF50729">
    <property type="entry name" value="PH domain-like"/>
    <property type="match status" value="1"/>
</dbReference>
<dbReference type="GO" id="GO:0005085">
    <property type="term" value="F:guanyl-nucleotide exchange factor activity"/>
    <property type="evidence" value="ECO:0007669"/>
    <property type="project" value="TreeGrafter"/>
</dbReference>
<feature type="domain" description="PH" evidence="1">
    <location>
        <begin position="59"/>
        <end position="163"/>
    </location>
</feature>
<dbReference type="EMBL" id="CASHTH010002140">
    <property type="protein sequence ID" value="CAI8025354.1"/>
    <property type="molecule type" value="Genomic_DNA"/>
</dbReference>
<dbReference type="GO" id="GO:0031267">
    <property type="term" value="F:small GTPase binding"/>
    <property type="evidence" value="ECO:0007669"/>
    <property type="project" value="TreeGrafter"/>
</dbReference>
<organism evidence="2 3">
    <name type="scientific">Geodia barretti</name>
    <name type="common">Barrett's horny sponge</name>
    <dbReference type="NCBI Taxonomy" id="519541"/>
    <lineage>
        <taxon>Eukaryota</taxon>
        <taxon>Metazoa</taxon>
        <taxon>Porifera</taxon>
        <taxon>Demospongiae</taxon>
        <taxon>Heteroscleromorpha</taxon>
        <taxon>Tetractinellida</taxon>
        <taxon>Astrophorina</taxon>
        <taxon>Geodiidae</taxon>
        <taxon>Geodia</taxon>
    </lineage>
</organism>
<dbReference type="InterPro" id="IPR001849">
    <property type="entry name" value="PH_domain"/>
</dbReference>
<evidence type="ECO:0000313" key="3">
    <source>
        <dbReference type="Proteomes" id="UP001174909"/>
    </source>
</evidence>
<dbReference type="InterPro" id="IPR055251">
    <property type="entry name" value="SOS1_NGEF_PH"/>
</dbReference>
<comment type="caution">
    <text evidence="2">The sequence shown here is derived from an EMBL/GenBank/DDBJ whole genome shotgun (WGS) entry which is preliminary data.</text>
</comment>
<dbReference type="AlphaFoldDB" id="A0AA35S9G9"/>
<gene>
    <name evidence="2" type="ORF">GBAR_LOCUS14649</name>
</gene>
<dbReference type="PROSITE" id="PS50003">
    <property type="entry name" value="PH_DOMAIN"/>
    <property type="match status" value="1"/>
</dbReference>
<sequence>MCVDDHGFSEVSSAIDIMTSVSKHINEMKEEYDADVYVRGLDNLIKGCEGVVDLVTAGGLMLEGNLRYAGGRSTIPSLRSRADRHLYTFLFKRLMLLTKKDDDGYQYKTHLEIADIQLSQRVEKETSATFQVRQVSTGNFYNLQAETHKGKEKWVNTIKKLLMESLPGLPDKARMLIMAGFPTGTTCALKPVLSHFILLCIGYLFSIPTSNRRFYETCTSGHCMHTCVYIRNNYSYIN</sequence>